<dbReference type="GO" id="GO:0005886">
    <property type="term" value="C:plasma membrane"/>
    <property type="evidence" value="ECO:0007669"/>
    <property type="project" value="TreeGrafter"/>
</dbReference>
<feature type="compositionally biased region" description="Polar residues" evidence="1">
    <location>
        <begin position="1073"/>
        <end position="1083"/>
    </location>
</feature>
<feature type="compositionally biased region" description="Polar residues" evidence="1">
    <location>
        <begin position="795"/>
        <end position="817"/>
    </location>
</feature>
<feature type="region of interest" description="Disordered" evidence="1">
    <location>
        <begin position="1231"/>
        <end position="1345"/>
    </location>
</feature>
<feature type="region of interest" description="Disordered" evidence="1">
    <location>
        <begin position="157"/>
        <end position="195"/>
    </location>
</feature>
<feature type="compositionally biased region" description="Polar residues" evidence="1">
    <location>
        <begin position="920"/>
        <end position="930"/>
    </location>
</feature>
<feature type="compositionally biased region" description="Basic and acidic residues" evidence="1">
    <location>
        <begin position="50"/>
        <end position="59"/>
    </location>
</feature>
<dbReference type="Proteomes" id="UP000198287">
    <property type="component" value="Unassembled WGS sequence"/>
</dbReference>
<feature type="region of interest" description="Disordered" evidence="1">
    <location>
        <begin position="41"/>
        <end position="65"/>
    </location>
</feature>
<feature type="region of interest" description="Disordered" evidence="1">
    <location>
        <begin position="513"/>
        <end position="549"/>
    </location>
</feature>
<evidence type="ECO:0000313" key="3">
    <source>
        <dbReference type="EMBL" id="OXA57539.1"/>
    </source>
</evidence>
<dbReference type="PANTHER" id="PTHR21517">
    <property type="entry name" value="APICAL JUNCTION COMPONENT 1 HOMOLOG"/>
    <property type="match status" value="1"/>
</dbReference>
<feature type="region of interest" description="Disordered" evidence="1">
    <location>
        <begin position="1524"/>
        <end position="1570"/>
    </location>
</feature>
<protein>
    <recommendedName>
        <fullName evidence="2">Apical junction molecule ajm1 alpha/beta domain-containing protein</fullName>
    </recommendedName>
</protein>
<feature type="region of interest" description="Disordered" evidence="1">
    <location>
        <begin position="1191"/>
        <end position="1214"/>
    </location>
</feature>
<accession>A0A226EJA9</accession>
<feature type="compositionally biased region" description="Low complexity" evidence="1">
    <location>
        <begin position="526"/>
        <end position="537"/>
    </location>
</feature>
<feature type="region of interest" description="Disordered" evidence="1">
    <location>
        <begin position="1058"/>
        <end position="1096"/>
    </location>
</feature>
<feature type="compositionally biased region" description="Basic and acidic residues" evidence="1">
    <location>
        <begin position="1315"/>
        <end position="1337"/>
    </location>
</feature>
<feature type="compositionally biased region" description="Basic and acidic residues" evidence="1">
    <location>
        <begin position="473"/>
        <end position="485"/>
    </location>
</feature>
<feature type="region of interest" description="Disordered" evidence="1">
    <location>
        <begin position="790"/>
        <end position="829"/>
    </location>
</feature>
<feature type="domain" description="Apical junction molecule ajm1 alpha/beta" evidence="2">
    <location>
        <begin position="1380"/>
        <end position="1489"/>
    </location>
</feature>
<feature type="compositionally biased region" description="Low complexity" evidence="1">
    <location>
        <begin position="855"/>
        <end position="882"/>
    </location>
</feature>
<dbReference type="InterPro" id="IPR038825">
    <property type="entry name" value="Apical_junction"/>
</dbReference>
<feature type="compositionally biased region" description="Basic residues" evidence="1">
    <location>
        <begin position="228"/>
        <end position="237"/>
    </location>
</feature>
<dbReference type="GO" id="GO:0043296">
    <property type="term" value="C:apical junction complex"/>
    <property type="evidence" value="ECO:0007669"/>
    <property type="project" value="TreeGrafter"/>
</dbReference>
<feature type="compositionally biased region" description="Basic and acidic residues" evidence="1">
    <location>
        <begin position="163"/>
        <end position="176"/>
    </location>
</feature>
<dbReference type="InterPro" id="IPR058586">
    <property type="entry name" value="Ajm-1"/>
</dbReference>
<evidence type="ECO:0000313" key="4">
    <source>
        <dbReference type="Proteomes" id="UP000198287"/>
    </source>
</evidence>
<feature type="compositionally biased region" description="Polar residues" evidence="1">
    <location>
        <begin position="651"/>
        <end position="668"/>
    </location>
</feature>
<evidence type="ECO:0000256" key="1">
    <source>
        <dbReference type="SAM" id="MobiDB-lite"/>
    </source>
</evidence>
<name>A0A226EJA9_FOLCA</name>
<feature type="compositionally biased region" description="Basic and acidic residues" evidence="1">
    <location>
        <begin position="1058"/>
        <end position="1072"/>
    </location>
</feature>
<feature type="compositionally biased region" description="Low complexity" evidence="1">
    <location>
        <begin position="177"/>
        <end position="195"/>
    </location>
</feature>
<feature type="region of interest" description="Disordered" evidence="1">
    <location>
        <begin position="1115"/>
        <end position="1171"/>
    </location>
</feature>
<keyword evidence="4" id="KW-1185">Reference proteome</keyword>
<sequence>MNNSIAITTPPRVHFNPVVSQRRYCHHQYEEDYQANHHRDITPSLNRGEMPFDKNRNQNDMKNGTRVSETCSTQVEKVKKVLVTIVSHTPTSHHHHYGDNSRPTQTSSDSINQVSSTEDTHQTTNIPDLLKTTPLFSRKRAEEDNLIANQAEQNSFKNTYNVEEGKRDRNIVDGDKSSSSSSTFPPSSNHQLSPHSLSSLLPWGAWRKTGLLQQLSLLKQFVSKKKAGISSRVHHPHQSASQQEYNLPKPNNNNNTALFGLANDNSKRQHINSKNGQQGLHAKPEVTRSEDYPDEQGMRMLSPRSRSPSNQFKYTSKTGTMDLCEKKLCTDELSENVDKILEEIAGLEDMIGNTCEPVAVSTTPTRFKEQDATAEFVNECCSVSSALSCLTASANSLALVGSISLPPTAPPSFTGLTDPGIKKPPLPPAHKTKYLNSVLRNQFFGPAPGMHEPRGDRGTSRLGTTPLKSSHKLSHELESKLSEVKEELHRSREEISRFHPNLEEIDKSVRSSVAIDRFGRNPPNRTTSSNSSNSENSTNDHHHHSRYDEENLAKQCNWNAIVTQAKGKLLVSSQSNKFNNVGEFSPKKCTGILETDLDTGASREILKSDSHSWQSSEPAIPYSTRVSLRYLKSQPLSKFVQKQSTCSSMQNLNLGKSSTLTPAGTTVSNKEDRSRSMEFLLDDEKHAELMTSSSSDTSKIMAVFTEYFQPPENALQKNQEREVSEHELRIQRSLQRLNVPDWYKNYATPTSACKTPNREFGSGTGLAGGWSGLSSSKTSSLTSLQSAGRYAGSKTGFSSTRPRVTTTSGRSSRESLMSPNSTASASPSPYFERSSFTYGMPYALSRFSTRMSCGASPASLSPSPSPVGGITSSTSTPVSSGPMSRYGYNKTPYLGWRSQERLNSKTLYRSPSERLAADLVSQQQKSTTPISTTASSDVSTVTSPRKETASDLSLNISDTSESSNKLNRVRSSIKAVSNAIVDYVNETKPLDEGINGRTSPRRRMVWLESSFVGTKPLDSPGTPDTTPSSVIMSHHHNLSGQGTTASYLHSKRSAMKLDHNGDNNKDTVKTSHESSQAFSSYLSRNEKTGECSEKTSPTLDDILDSLLALRRPHKKIMGSKGDNSQLPSSKDTTTTARISPPQPPFTSTFLTSFSPDANPYDNPPMSDWQQRMNQPLDDTICFPQEDVDPFTLPTTTPFTSNTTTTTRESTYHDHDATPTYMDALRDISATSATNPELGSSDYGATSPTTKYRPWLDDPTFGDRNEDEDEGKIAQEELNFGTPTEILPPGPTLVTNPLAGLNENSNPTTPARHRRVSFDLDVSDKDEKSSSRSKRDNEPVGGTIQCKNSKCGKSATGLEARREFKKKEREFLQKFVCDVAVGQLCKQIIGHCKEDSFVVSQLSTMARRGYLAKGRGCVKLFFSSPDRAERFLTGGLPELPEPWYIPHADMLPEEMGAPTFSDLSESCRMYNTETRFVLYVSVCVVNEVPTSGSVKWEREMVSRCSKIRLLIPRSFDESQPHHHAAIPAHLNPDDIDPRSFSPTHGPCPPPLLPSTTSDRGDGSGDEGGIVGTDNETLILRSVPTSESLKLNSDDRRRREISFTNIQKHLIERGVDLRRVYPDIYSKLCNYVENDEPFLPVTIYPRNSQTGGQFMCVIMPESSDTSYGLSSDPLRKVETINISE</sequence>
<feature type="compositionally biased region" description="Basic and acidic residues" evidence="1">
    <location>
        <begin position="1084"/>
        <end position="1093"/>
    </location>
</feature>
<feature type="region of interest" description="Disordered" evidence="1">
    <location>
        <begin position="918"/>
        <end position="952"/>
    </location>
</feature>
<feature type="compositionally biased region" description="Basic and acidic residues" evidence="1">
    <location>
        <begin position="282"/>
        <end position="291"/>
    </location>
</feature>
<feature type="compositionally biased region" description="Polar residues" evidence="1">
    <location>
        <begin position="1231"/>
        <end position="1249"/>
    </location>
</feature>
<feature type="compositionally biased region" description="Low complexity" evidence="1">
    <location>
        <begin position="1191"/>
        <end position="1206"/>
    </location>
</feature>
<feature type="region of interest" description="Disordered" evidence="1">
    <location>
        <begin position="89"/>
        <end position="134"/>
    </location>
</feature>
<feature type="compositionally biased region" description="Polar residues" evidence="1">
    <location>
        <begin position="1121"/>
        <end position="1137"/>
    </location>
</feature>
<comment type="caution">
    <text evidence="3">The sequence shown here is derived from an EMBL/GenBank/DDBJ whole genome shotgun (WGS) entry which is preliminary data.</text>
</comment>
<feature type="compositionally biased region" description="Polar residues" evidence="1">
    <location>
        <begin position="101"/>
        <end position="126"/>
    </location>
</feature>
<gene>
    <name evidence="3" type="ORF">Fcan01_08136</name>
</gene>
<dbReference type="GO" id="GO:0045216">
    <property type="term" value="P:cell-cell junction organization"/>
    <property type="evidence" value="ECO:0007669"/>
    <property type="project" value="InterPro"/>
</dbReference>
<feature type="compositionally biased region" description="Low complexity" evidence="1">
    <location>
        <begin position="818"/>
        <end position="829"/>
    </location>
</feature>
<feature type="region of interest" description="Disordered" evidence="1">
    <location>
        <begin position="855"/>
        <end position="884"/>
    </location>
</feature>
<dbReference type="EMBL" id="LNIX01000003">
    <property type="protein sequence ID" value="OXA57539.1"/>
    <property type="molecule type" value="Genomic_DNA"/>
</dbReference>
<dbReference type="Pfam" id="PF26649">
    <property type="entry name" value="Ajm-1"/>
    <property type="match status" value="1"/>
</dbReference>
<reference evidence="3 4" key="1">
    <citation type="submission" date="2015-12" db="EMBL/GenBank/DDBJ databases">
        <title>The genome of Folsomia candida.</title>
        <authorList>
            <person name="Faddeeva A."/>
            <person name="Derks M.F."/>
            <person name="Anvar Y."/>
            <person name="Smit S."/>
            <person name="Van Straalen N."/>
            <person name="Roelofs D."/>
        </authorList>
    </citation>
    <scope>NUCLEOTIDE SEQUENCE [LARGE SCALE GENOMIC DNA]</scope>
    <source>
        <strain evidence="3 4">VU population</strain>
        <tissue evidence="3">Whole body</tissue>
    </source>
</reference>
<feature type="region of interest" description="Disordered" evidence="1">
    <location>
        <begin position="228"/>
        <end position="315"/>
    </location>
</feature>
<feature type="compositionally biased region" description="Polar residues" evidence="1">
    <location>
        <begin position="1145"/>
        <end position="1155"/>
    </location>
</feature>
<dbReference type="OrthoDB" id="6431454at2759"/>
<feature type="region of interest" description="Disordered" evidence="1">
    <location>
        <begin position="651"/>
        <end position="673"/>
    </location>
</feature>
<evidence type="ECO:0000259" key="2">
    <source>
        <dbReference type="Pfam" id="PF26649"/>
    </source>
</evidence>
<feature type="compositionally biased region" description="Low complexity" evidence="1">
    <location>
        <begin position="931"/>
        <end position="943"/>
    </location>
</feature>
<feature type="region of interest" description="Disordered" evidence="1">
    <location>
        <begin position="444"/>
        <end position="485"/>
    </location>
</feature>
<organism evidence="3 4">
    <name type="scientific">Folsomia candida</name>
    <name type="common">Springtail</name>
    <dbReference type="NCBI Taxonomy" id="158441"/>
    <lineage>
        <taxon>Eukaryota</taxon>
        <taxon>Metazoa</taxon>
        <taxon>Ecdysozoa</taxon>
        <taxon>Arthropoda</taxon>
        <taxon>Hexapoda</taxon>
        <taxon>Collembola</taxon>
        <taxon>Entomobryomorpha</taxon>
        <taxon>Isotomoidea</taxon>
        <taxon>Isotomidae</taxon>
        <taxon>Proisotominae</taxon>
        <taxon>Folsomia</taxon>
    </lineage>
</organism>
<proteinExistence type="predicted"/>
<dbReference type="PANTHER" id="PTHR21517:SF3">
    <property type="entry name" value="APICAL JUNCTION COMPONENT 1 HOMOLOG"/>
    <property type="match status" value="1"/>
</dbReference>